<reference evidence="2" key="1">
    <citation type="journal article" date="2020" name="Stud. Mycol.">
        <title>101 Dothideomycetes genomes: a test case for predicting lifestyles and emergence of pathogens.</title>
        <authorList>
            <person name="Haridas S."/>
            <person name="Albert R."/>
            <person name="Binder M."/>
            <person name="Bloem J."/>
            <person name="Labutti K."/>
            <person name="Salamov A."/>
            <person name="Andreopoulos B."/>
            <person name="Baker S."/>
            <person name="Barry K."/>
            <person name="Bills G."/>
            <person name="Bluhm B."/>
            <person name="Cannon C."/>
            <person name="Castanera R."/>
            <person name="Culley D."/>
            <person name="Daum C."/>
            <person name="Ezra D."/>
            <person name="Gonzalez J."/>
            <person name="Henrissat B."/>
            <person name="Kuo A."/>
            <person name="Liang C."/>
            <person name="Lipzen A."/>
            <person name="Lutzoni F."/>
            <person name="Magnuson J."/>
            <person name="Mondo S."/>
            <person name="Nolan M."/>
            <person name="Ohm R."/>
            <person name="Pangilinan J."/>
            <person name="Park H.-J."/>
            <person name="Ramirez L."/>
            <person name="Alfaro M."/>
            <person name="Sun H."/>
            <person name="Tritt A."/>
            <person name="Yoshinaga Y."/>
            <person name="Zwiers L.-H."/>
            <person name="Turgeon B."/>
            <person name="Goodwin S."/>
            <person name="Spatafora J."/>
            <person name="Crous P."/>
            <person name="Grigoriev I."/>
        </authorList>
    </citation>
    <scope>NUCLEOTIDE SEQUENCE</scope>
    <source>
        <strain evidence="2">CBS 675.92</strain>
    </source>
</reference>
<feature type="compositionally biased region" description="Polar residues" evidence="1">
    <location>
        <begin position="409"/>
        <end position="422"/>
    </location>
</feature>
<feature type="compositionally biased region" description="Basic and acidic residues" evidence="1">
    <location>
        <begin position="354"/>
        <end position="363"/>
    </location>
</feature>
<dbReference type="OrthoDB" id="3595585at2759"/>
<proteinExistence type="predicted"/>
<dbReference type="AlphaFoldDB" id="A0A6A5U761"/>
<feature type="compositionally biased region" description="Acidic residues" evidence="1">
    <location>
        <begin position="543"/>
        <end position="554"/>
    </location>
</feature>
<sequence length="597" mass="65482">MPATPAAIHEQKAGAITTAPSAKAGAAQSPQQDENKILRLHVTPFNPALLKVYLAPSVLPLAKNISYHDVETFPEKGFGYLELPAMEAQKLKKKLNGSTLKGSKVRIEEAKPEKRKVSEDVGDVKENEERPKKRSKKVKAKKEQGVLEGVVLPDGRKVKRGWTEPPTKTKKEKKENKDKEKKEKTRKESKYSKEPELLFKARLTPVAATELAFKEKSRDKKKDKKSKSKEVVVHEFEKKTNMPSFLKQSKVSTEKKPAVDYINGVGWVDEDGNVVEAETGKVRNRRVLELVDSAPVQPTTEKQQSATPSPKSSPAPRSLQKKKTKKATPPPSSSESEDAESSVVSSSSDDDSSDSDKEAEHAADSPASSPAQAPKADTPDISVTPSSPATTKEVHPLEALFKRPKPSLSLGTVTTPSKGLAPINTSFSFFDSNSGAMDVDAEASGNQPTTPYSQRDLEWRGLRSAAPTPDTAAVGRRFSFPWRKSSQEADEGGEDDDTETKEQLSINTKANASAAHLAGVAEEDEGEKDAVTGAEQTRGTAVDGEEEEAEEEESEFKKWFWENQGSLNRAWKKRRRDVLKSKRLTDNKKAVGGRKAY</sequence>
<feature type="region of interest" description="Disordered" evidence="1">
    <location>
        <begin position="210"/>
        <end position="235"/>
    </location>
</feature>
<accession>A0A6A5U761</accession>
<evidence type="ECO:0000256" key="1">
    <source>
        <dbReference type="SAM" id="MobiDB-lite"/>
    </source>
</evidence>
<evidence type="ECO:0000313" key="3">
    <source>
        <dbReference type="Proteomes" id="UP000800035"/>
    </source>
</evidence>
<feature type="compositionally biased region" description="Basic and acidic residues" evidence="1">
    <location>
        <begin position="167"/>
        <end position="196"/>
    </location>
</feature>
<keyword evidence="3" id="KW-1185">Reference proteome</keyword>
<feature type="compositionally biased region" description="Acidic residues" evidence="1">
    <location>
        <begin position="488"/>
        <end position="499"/>
    </location>
</feature>
<dbReference type="EMBL" id="ML976984">
    <property type="protein sequence ID" value="KAF1959819.1"/>
    <property type="molecule type" value="Genomic_DNA"/>
</dbReference>
<feature type="compositionally biased region" description="Basic and acidic residues" evidence="1">
    <location>
        <begin position="278"/>
        <end position="289"/>
    </location>
</feature>
<gene>
    <name evidence="2" type="ORF">CC80DRAFT_489900</name>
</gene>
<feature type="compositionally biased region" description="Low complexity" evidence="1">
    <location>
        <begin position="302"/>
        <end position="316"/>
    </location>
</feature>
<feature type="region of interest" description="Disordered" evidence="1">
    <location>
        <begin position="106"/>
        <end position="196"/>
    </location>
</feature>
<feature type="compositionally biased region" description="Basic and acidic residues" evidence="1">
    <location>
        <begin position="106"/>
        <end position="131"/>
    </location>
</feature>
<feature type="region of interest" description="Disordered" evidence="1">
    <location>
        <begin position="271"/>
        <end position="422"/>
    </location>
</feature>
<organism evidence="2 3">
    <name type="scientific">Byssothecium circinans</name>
    <dbReference type="NCBI Taxonomy" id="147558"/>
    <lineage>
        <taxon>Eukaryota</taxon>
        <taxon>Fungi</taxon>
        <taxon>Dikarya</taxon>
        <taxon>Ascomycota</taxon>
        <taxon>Pezizomycotina</taxon>
        <taxon>Dothideomycetes</taxon>
        <taxon>Pleosporomycetidae</taxon>
        <taxon>Pleosporales</taxon>
        <taxon>Massarineae</taxon>
        <taxon>Massarinaceae</taxon>
        <taxon>Byssothecium</taxon>
    </lineage>
</organism>
<dbReference type="Proteomes" id="UP000800035">
    <property type="component" value="Unassembled WGS sequence"/>
</dbReference>
<feature type="region of interest" description="Disordered" evidence="1">
    <location>
        <begin position="1"/>
        <end position="32"/>
    </location>
</feature>
<feature type="region of interest" description="Disordered" evidence="1">
    <location>
        <begin position="438"/>
        <end position="557"/>
    </location>
</feature>
<protein>
    <submittedName>
        <fullName evidence="2">Uncharacterized protein</fullName>
    </submittedName>
</protein>
<name>A0A6A5U761_9PLEO</name>
<feature type="compositionally biased region" description="Low complexity" evidence="1">
    <location>
        <begin position="364"/>
        <end position="376"/>
    </location>
</feature>
<evidence type="ECO:0000313" key="2">
    <source>
        <dbReference type="EMBL" id="KAF1959819.1"/>
    </source>
</evidence>
<feature type="compositionally biased region" description="Polar residues" evidence="1">
    <location>
        <begin position="444"/>
        <end position="453"/>
    </location>
</feature>
<feature type="compositionally biased region" description="Polar residues" evidence="1">
    <location>
        <begin position="381"/>
        <end position="390"/>
    </location>
</feature>